<sequence>MSNLKSEERVDMEMVADEVKISLQVGGNVRLINKKYNMVRKEESAIGIEWMIKGEEALRDFLVRIGLKYNGLGKILRDRLKDDLKNIEVDAERITMSGKECLVPIKNKPLKDKQIEITIKWVKGKWRKAFPAINIVIPLSEYTKRGQKYEWRLTVEEAIEIGYTTLYWISASEISEGKGLKTAEGILGKIE</sequence>
<gene>
    <name evidence="1" type="ORF">CEE36_01420</name>
</gene>
<reference evidence="1 2" key="1">
    <citation type="submission" date="2017-06" db="EMBL/GenBank/DDBJ databases">
        <title>Novel microbial phyla capable of carbon fixation and sulfur reduction in deep-sea sediments.</title>
        <authorList>
            <person name="Huang J."/>
            <person name="Baker B."/>
            <person name="Wang Y."/>
        </authorList>
    </citation>
    <scope>NUCLEOTIDE SEQUENCE [LARGE SCALE GENOMIC DNA]</scope>
    <source>
        <strain evidence="1">B3_TA06</strain>
    </source>
</reference>
<evidence type="ECO:0000313" key="1">
    <source>
        <dbReference type="EMBL" id="TKJ44429.1"/>
    </source>
</evidence>
<proteinExistence type="predicted"/>
<name>A0A532VB63_UNCT6</name>
<comment type="caution">
    <text evidence="1">The sequence shown here is derived from an EMBL/GenBank/DDBJ whole genome shotgun (WGS) entry which is preliminary data.</text>
</comment>
<dbReference type="Proteomes" id="UP000317778">
    <property type="component" value="Unassembled WGS sequence"/>
</dbReference>
<protein>
    <submittedName>
        <fullName evidence="1">Uncharacterized protein</fullName>
    </submittedName>
</protein>
<evidence type="ECO:0000313" key="2">
    <source>
        <dbReference type="Proteomes" id="UP000317778"/>
    </source>
</evidence>
<dbReference type="EMBL" id="NJBO01000001">
    <property type="protein sequence ID" value="TKJ44429.1"/>
    <property type="molecule type" value="Genomic_DNA"/>
</dbReference>
<accession>A0A532VB63</accession>
<dbReference type="AlphaFoldDB" id="A0A532VB63"/>
<organism evidence="1 2">
    <name type="scientific">candidate division TA06 bacterium B3_TA06</name>
    <dbReference type="NCBI Taxonomy" id="2012487"/>
    <lineage>
        <taxon>Bacteria</taxon>
        <taxon>Bacteria division TA06</taxon>
    </lineage>
</organism>